<dbReference type="RefSeq" id="WP_076023594.1">
    <property type="nucleotide sequence ID" value="NZ_JARXVW010000002.1"/>
</dbReference>
<evidence type="ECO:0008006" key="4">
    <source>
        <dbReference type="Google" id="ProtNLM"/>
    </source>
</evidence>
<dbReference type="EMBL" id="JARXYA010000008">
    <property type="protein sequence ID" value="MDH6504392.1"/>
    <property type="molecule type" value="Genomic_DNA"/>
</dbReference>
<protein>
    <recommendedName>
        <fullName evidence="4">DUF2946 domain-containing protein</fullName>
    </recommendedName>
</protein>
<keyword evidence="3" id="KW-1185">Reference proteome</keyword>
<dbReference type="GeneID" id="83595928"/>
<feature type="chain" id="PRO_5041271405" description="DUF2946 domain-containing protein" evidence="1">
    <location>
        <begin position="24"/>
        <end position="120"/>
    </location>
</feature>
<dbReference type="AlphaFoldDB" id="A0AA43MAS5"/>
<dbReference type="Pfam" id="PF11162">
    <property type="entry name" value="DUF2946"/>
    <property type="match status" value="1"/>
</dbReference>
<evidence type="ECO:0000313" key="3">
    <source>
        <dbReference type="Proteomes" id="UP001161160"/>
    </source>
</evidence>
<sequence>MKLRNRKLIHWIAAASIVMSALAPVVSQAISAGQGISMEICSVDGTKMIQLQQDGSPQMDQHSQTCPYCITHASIPPAFNTNLKFAAPHSFALLPLLYYQSPQPLFTWFTPPSAAPPAST</sequence>
<evidence type="ECO:0000256" key="1">
    <source>
        <dbReference type="SAM" id="SignalP"/>
    </source>
</evidence>
<dbReference type="InterPro" id="IPR021333">
    <property type="entry name" value="DUF2946"/>
</dbReference>
<gene>
    <name evidence="2" type="ORF">M2127_001712</name>
</gene>
<name>A0AA43MAS5_9BURK</name>
<keyword evidence="1" id="KW-0732">Signal</keyword>
<feature type="signal peptide" evidence="1">
    <location>
        <begin position="1"/>
        <end position="23"/>
    </location>
</feature>
<proteinExistence type="predicted"/>
<accession>A0AA43MAS5</accession>
<reference evidence="2" key="1">
    <citation type="submission" date="2023-04" db="EMBL/GenBank/DDBJ databases">
        <title>Genome Encyclopedia of Bacteria and Archaea VI: Functional Genomics of Type Strains.</title>
        <authorList>
            <person name="Whitman W."/>
        </authorList>
    </citation>
    <scope>NUCLEOTIDE SEQUENCE</scope>
    <source>
        <strain evidence="2">Enz.4-51</strain>
    </source>
</reference>
<dbReference type="Proteomes" id="UP001161160">
    <property type="component" value="Unassembled WGS sequence"/>
</dbReference>
<evidence type="ECO:0000313" key="2">
    <source>
        <dbReference type="EMBL" id="MDH6504392.1"/>
    </source>
</evidence>
<organism evidence="2 3">
    <name type="scientific">Polynucleobacter sphagniphilus</name>
    <dbReference type="NCBI Taxonomy" id="1743169"/>
    <lineage>
        <taxon>Bacteria</taxon>
        <taxon>Pseudomonadati</taxon>
        <taxon>Pseudomonadota</taxon>
        <taxon>Betaproteobacteria</taxon>
        <taxon>Burkholderiales</taxon>
        <taxon>Burkholderiaceae</taxon>
        <taxon>Polynucleobacter</taxon>
    </lineage>
</organism>
<comment type="caution">
    <text evidence="2">The sequence shown here is derived from an EMBL/GenBank/DDBJ whole genome shotgun (WGS) entry which is preliminary data.</text>
</comment>